<comment type="caution">
    <text evidence="8">The sequence shown here is derived from an EMBL/GenBank/DDBJ whole genome shotgun (WGS) entry which is preliminary data.</text>
</comment>
<protein>
    <recommendedName>
        <fullName evidence="4">Endolytic peptidoglycan transglycosylase RlpA</fullName>
        <ecNumber evidence="4">4.2.2.-</ecNumber>
    </recommendedName>
</protein>
<evidence type="ECO:0000256" key="5">
    <source>
        <dbReference type="RuleBase" id="RU003495"/>
    </source>
</evidence>
<dbReference type="GO" id="GO:0042834">
    <property type="term" value="F:peptidoglycan binding"/>
    <property type="evidence" value="ECO:0007669"/>
    <property type="project" value="InterPro"/>
</dbReference>
<feature type="domain" description="SPOR" evidence="7">
    <location>
        <begin position="215"/>
        <end position="293"/>
    </location>
</feature>
<proteinExistence type="inferred from homology"/>
<dbReference type="EC" id="4.2.2.-" evidence="4"/>
<dbReference type="InterPro" id="IPR034718">
    <property type="entry name" value="RlpA"/>
</dbReference>
<dbReference type="GO" id="GO:0005886">
    <property type="term" value="C:plasma membrane"/>
    <property type="evidence" value="ECO:0007669"/>
    <property type="project" value="UniProtKB-SubCell"/>
</dbReference>
<accession>A0A7Y3RJP0</accession>
<dbReference type="SUPFAM" id="SSF110997">
    <property type="entry name" value="Sporulation related repeat"/>
    <property type="match status" value="1"/>
</dbReference>
<dbReference type="EMBL" id="JABFCX010000002">
    <property type="protein sequence ID" value="NNU14910.1"/>
    <property type="molecule type" value="Genomic_DNA"/>
</dbReference>
<dbReference type="InterPro" id="IPR036680">
    <property type="entry name" value="SPOR-like_sf"/>
</dbReference>
<evidence type="ECO:0000313" key="9">
    <source>
        <dbReference type="Proteomes" id="UP000536835"/>
    </source>
</evidence>
<dbReference type="AlphaFoldDB" id="A0A7Y3RJP0"/>
<dbReference type="GO" id="GO:0000270">
    <property type="term" value="P:peptidoglycan metabolic process"/>
    <property type="evidence" value="ECO:0007669"/>
    <property type="project" value="UniProtKB-UniRule"/>
</dbReference>
<dbReference type="Pfam" id="PF05036">
    <property type="entry name" value="SPOR"/>
    <property type="match status" value="1"/>
</dbReference>
<dbReference type="InterPro" id="IPR007730">
    <property type="entry name" value="SPOR-like_dom"/>
</dbReference>
<name>A0A7Y3RJP0_9PROT</name>
<keyword evidence="3 4" id="KW-0961">Cell wall biogenesis/degradation</keyword>
<comment type="similarity">
    <text evidence="4 5">Belongs to the RlpA family.</text>
</comment>
<comment type="function">
    <text evidence="4">Lytic transglycosylase with a strong preference for naked glycan strands that lack stem peptides.</text>
</comment>
<dbReference type="InterPro" id="IPR036908">
    <property type="entry name" value="RlpA-like_sf"/>
</dbReference>
<keyword evidence="1 6" id="KW-0732">Signal</keyword>
<dbReference type="GO" id="GO:0009279">
    <property type="term" value="C:cell outer membrane"/>
    <property type="evidence" value="ECO:0007669"/>
    <property type="project" value="TreeGrafter"/>
</dbReference>
<evidence type="ECO:0000256" key="4">
    <source>
        <dbReference type="HAMAP-Rule" id="MF_02071"/>
    </source>
</evidence>
<dbReference type="PROSITE" id="PS51724">
    <property type="entry name" value="SPOR"/>
    <property type="match status" value="1"/>
</dbReference>
<dbReference type="GO" id="GO:0071555">
    <property type="term" value="P:cell wall organization"/>
    <property type="evidence" value="ECO:0007669"/>
    <property type="project" value="UniProtKB-KW"/>
</dbReference>
<evidence type="ECO:0000256" key="3">
    <source>
        <dbReference type="ARBA" id="ARBA00023316"/>
    </source>
</evidence>
<feature type="signal peptide" evidence="6">
    <location>
        <begin position="1"/>
        <end position="18"/>
    </location>
</feature>
<keyword evidence="4" id="KW-1003">Cell membrane</keyword>
<organism evidence="8 9">
    <name type="scientific">Parvularcula mediterranea</name>
    <dbReference type="NCBI Taxonomy" id="2732508"/>
    <lineage>
        <taxon>Bacteria</taxon>
        <taxon>Pseudomonadati</taxon>
        <taxon>Pseudomonadota</taxon>
        <taxon>Alphaproteobacteria</taxon>
        <taxon>Parvularculales</taxon>
        <taxon>Parvularculaceae</taxon>
        <taxon>Parvularcula</taxon>
    </lineage>
</organism>
<evidence type="ECO:0000256" key="1">
    <source>
        <dbReference type="ARBA" id="ARBA00022729"/>
    </source>
</evidence>
<dbReference type="GO" id="GO:0008932">
    <property type="term" value="F:lytic endotransglycosylase activity"/>
    <property type="evidence" value="ECO:0007669"/>
    <property type="project" value="UniProtKB-UniRule"/>
</dbReference>
<dbReference type="CDD" id="cd22268">
    <property type="entry name" value="DPBB_RlpA-like"/>
    <property type="match status" value="1"/>
</dbReference>
<dbReference type="InterPro" id="IPR009009">
    <property type="entry name" value="RlpA-like_DPBB"/>
</dbReference>
<dbReference type="PANTHER" id="PTHR34183:SF1">
    <property type="entry name" value="ENDOLYTIC PEPTIDOGLYCAN TRANSGLYCOSYLASE RLPA"/>
    <property type="match status" value="1"/>
</dbReference>
<keyword evidence="9" id="KW-1185">Reference proteome</keyword>
<keyword evidence="4" id="KW-0472">Membrane</keyword>
<dbReference type="RefSeq" id="WP_173195951.1">
    <property type="nucleotide sequence ID" value="NZ_JABFCX010000002.1"/>
</dbReference>
<dbReference type="PANTHER" id="PTHR34183">
    <property type="entry name" value="ENDOLYTIC PEPTIDOGLYCAN TRANSGLYCOSYLASE RLPA"/>
    <property type="match status" value="1"/>
</dbReference>
<gene>
    <name evidence="4" type="primary">rlpA</name>
    <name evidence="8" type="ORF">HK107_01060</name>
</gene>
<evidence type="ECO:0000313" key="8">
    <source>
        <dbReference type="EMBL" id="NNU14910.1"/>
    </source>
</evidence>
<evidence type="ECO:0000256" key="2">
    <source>
        <dbReference type="ARBA" id="ARBA00023239"/>
    </source>
</evidence>
<dbReference type="Proteomes" id="UP000536835">
    <property type="component" value="Unassembled WGS sequence"/>
</dbReference>
<dbReference type="PROSITE" id="PS51257">
    <property type="entry name" value="PROKAR_LIPOPROTEIN"/>
    <property type="match status" value="1"/>
</dbReference>
<dbReference type="InterPro" id="IPR012997">
    <property type="entry name" value="RplA"/>
</dbReference>
<evidence type="ECO:0000256" key="6">
    <source>
        <dbReference type="SAM" id="SignalP"/>
    </source>
</evidence>
<dbReference type="Gene3D" id="2.40.40.10">
    <property type="entry name" value="RlpA-like domain"/>
    <property type="match status" value="1"/>
</dbReference>
<evidence type="ECO:0000259" key="7">
    <source>
        <dbReference type="PROSITE" id="PS51724"/>
    </source>
</evidence>
<reference evidence="8 9" key="1">
    <citation type="submission" date="2020-05" db="EMBL/GenBank/DDBJ databases">
        <title>Parvularcula mediterraneae sp. nov., isolated from polypropylene straw from shallow seawater of the seashore of Laganas in Zakynthos island, Greece.</title>
        <authorList>
            <person name="Szabo I."/>
            <person name="Al-Omari J."/>
            <person name="Rado J."/>
            <person name="Szerdahelyi G.S."/>
        </authorList>
    </citation>
    <scope>NUCLEOTIDE SEQUENCE [LARGE SCALE GENOMIC DNA]</scope>
    <source>
        <strain evidence="8 9">ZS-1/3</strain>
    </source>
</reference>
<keyword evidence="4" id="KW-0449">Lipoprotein</keyword>
<keyword evidence="4" id="KW-0564">Palmitate</keyword>
<dbReference type="HAMAP" id="MF_02071">
    <property type="entry name" value="RlpA"/>
    <property type="match status" value="1"/>
</dbReference>
<sequence length="296" mass="32333">MRNWKTIGLAILTASVLAACSTSGKKAWQPDPNPHEKVGKPYQVNGVWYVPKAEPRYDRIGFASWYGPGFHGRLTANGEVFDEDRLTAAHPTLPLPSIVEVTNPQNGKRLKLRVNDRGPFANNRILDLSKEAAKRLGTKEKGVATVRVRYIGPARIEDAIIRVGEREKGQSLYASVAPPPSLNPRPEINLPDETDMILADLDVSILDQMPVRATQASVGQIFVQVGAYGSTVNATNAVGRIPPTNPVALHKSRRGGQELTLVRLGPFSHPFAAQKALEEAWSLGFADAHIVEEVTR</sequence>
<dbReference type="Pfam" id="PF03330">
    <property type="entry name" value="DPBB_1"/>
    <property type="match status" value="1"/>
</dbReference>
<comment type="subcellular location">
    <subcellularLocation>
        <location evidence="4">Cell membrane</location>
        <topology evidence="4">Lipid-anchor</topology>
    </subcellularLocation>
</comment>
<dbReference type="NCBIfam" id="TIGR00413">
    <property type="entry name" value="rlpA"/>
    <property type="match status" value="1"/>
</dbReference>
<feature type="chain" id="PRO_5031637640" description="Endolytic peptidoglycan transglycosylase RlpA" evidence="6">
    <location>
        <begin position="19"/>
        <end position="296"/>
    </location>
</feature>
<keyword evidence="2 4" id="KW-0456">Lyase</keyword>
<dbReference type="SUPFAM" id="SSF50685">
    <property type="entry name" value="Barwin-like endoglucanases"/>
    <property type="match status" value="1"/>
</dbReference>